<keyword evidence="2" id="KW-1185">Reference proteome</keyword>
<evidence type="ECO:0000313" key="1">
    <source>
        <dbReference type="EMBL" id="OON20331.1"/>
    </source>
</evidence>
<accession>A0A1S8X117</accession>
<reference evidence="1 2" key="1">
    <citation type="submission" date="2015-03" db="EMBL/GenBank/DDBJ databases">
        <title>Draft genome of the nematode, Opisthorchis viverrini.</title>
        <authorList>
            <person name="Mitreva M."/>
        </authorList>
    </citation>
    <scope>NUCLEOTIDE SEQUENCE [LARGE SCALE GENOMIC DNA]</scope>
    <source>
        <strain evidence="1">Khon Kaen</strain>
    </source>
</reference>
<sequence length="718" mass="78624">MSVPLTTLMDYCGRLPKTNALRSSVLELGDLLEQAISVWTHVGSHAPPHGNGAPSSNQADLTIDVAGVLQHLESGSNVWLPDLAQVLLRQPSCHSHIRGAVRLLQALPDTDATAVQRLTSILRACCSRCYPTLIYFSLVFHSYPRSRHTVCEEQTTKASQPHTDHTICVTPQLGCSRHYRDNLLHQARVVLCQRIGRNHFLLPCLFTDPGLDTSLQCELIGLTTALVHFLQIVPELPAVDVVPMETETVALRFLCVLTESLCYDPHESVGSRKSQLRHRSCSFSLVQITLELMDRVLQTIPKHLVKGVDVLGDGAEQLLTQFVTFFAAVDKFAGLSVPLTYWTLNDHPQLHARNSTLEDATVTTLLVPKYPSLFGSWFQYTQPASIIATFTSVGTAASASVCLAGGDDTFGGRSLLQSAIAERVPPCQVLNKCRLLRSFCVPGMDWSLSGRLNMCLIGCIRLLALRTSLCSAKKSLPSETLEVGSMLGLEHESIAAVISRFGAFAWTDRRQFETMWTNFLELLDPYGLELGGSAPPDSDNGADVELIERNQCVELGFHGLTRLLMDATLRPQPGDPVHSRLCHHPRIATPQFLHTRLGQKLNGLVTLIECERLRCSRFQNVALRSLDSCSVATDFVGVLGHVTTASADLVACLVEPNIERLCDPPGTAGLSQFSISWLVRRLQPSSRTNLTTIGSELKTDLLDLTDSASVSPSSPCTL</sequence>
<dbReference type="PANTHER" id="PTHR10170:SF10">
    <property type="entry name" value="HUNTINGTIN"/>
    <property type="match status" value="1"/>
</dbReference>
<dbReference type="InterPro" id="IPR028426">
    <property type="entry name" value="Huntingtin_fam"/>
</dbReference>
<proteinExistence type="predicted"/>
<dbReference type="AlphaFoldDB" id="A0A1S8X117"/>
<dbReference type="Pfam" id="PF20927">
    <property type="entry name" value="Htt_C-HEAT"/>
    <property type="match status" value="1"/>
</dbReference>
<dbReference type="Proteomes" id="UP000243686">
    <property type="component" value="Unassembled WGS sequence"/>
</dbReference>
<organism evidence="1 2">
    <name type="scientific">Opisthorchis viverrini</name>
    <name type="common">Southeast Asian liver fluke</name>
    <dbReference type="NCBI Taxonomy" id="6198"/>
    <lineage>
        <taxon>Eukaryota</taxon>
        <taxon>Metazoa</taxon>
        <taxon>Spiralia</taxon>
        <taxon>Lophotrochozoa</taxon>
        <taxon>Platyhelminthes</taxon>
        <taxon>Trematoda</taxon>
        <taxon>Digenea</taxon>
        <taxon>Opisthorchiida</taxon>
        <taxon>Opisthorchiata</taxon>
        <taxon>Opisthorchiidae</taxon>
        <taxon>Opisthorchis</taxon>
    </lineage>
</organism>
<gene>
    <name evidence="1" type="ORF">X801_03790</name>
</gene>
<dbReference type="InterPro" id="IPR048413">
    <property type="entry name" value="Htt_C-HEAT_rpt"/>
</dbReference>
<dbReference type="EMBL" id="KV892705">
    <property type="protein sequence ID" value="OON20331.1"/>
    <property type="molecule type" value="Genomic_DNA"/>
</dbReference>
<dbReference type="PANTHER" id="PTHR10170">
    <property type="entry name" value="HUNTINGTON DISEASE PROTEIN"/>
    <property type="match status" value="1"/>
</dbReference>
<name>A0A1S8X117_OPIVI</name>
<dbReference type="GO" id="GO:0005737">
    <property type="term" value="C:cytoplasm"/>
    <property type="evidence" value="ECO:0007669"/>
    <property type="project" value="TreeGrafter"/>
</dbReference>
<evidence type="ECO:0000313" key="2">
    <source>
        <dbReference type="Proteomes" id="UP000243686"/>
    </source>
</evidence>
<protein>
    <submittedName>
        <fullName evidence="1">Uncharacterized protein</fullName>
    </submittedName>
</protein>